<proteinExistence type="predicted"/>
<protein>
    <submittedName>
        <fullName evidence="1">Uncharacterized protein</fullName>
    </submittedName>
</protein>
<accession>A0A0E9WD61</accession>
<sequence length="33" mass="3829">MIVCVAVWKYECLICHIKPEKALGFTAFIMEKL</sequence>
<organism evidence="1">
    <name type="scientific">Anguilla anguilla</name>
    <name type="common">European freshwater eel</name>
    <name type="synonym">Muraena anguilla</name>
    <dbReference type="NCBI Taxonomy" id="7936"/>
    <lineage>
        <taxon>Eukaryota</taxon>
        <taxon>Metazoa</taxon>
        <taxon>Chordata</taxon>
        <taxon>Craniata</taxon>
        <taxon>Vertebrata</taxon>
        <taxon>Euteleostomi</taxon>
        <taxon>Actinopterygii</taxon>
        <taxon>Neopterygii</taxon>
        <taxon>Teleostei</taxon>
        <taxon>Anguilliformes</taxon>
        <taxon>Anguillidae</taxon>
        <taxon>Anguilla</taxon>
    </lineage>
</organism>
<reference evidence="1" key="1">
    <citation type="submission" date="2014-11" db="EMBL/GenBank/DDBJ databases">
        <authorList>
            <person name="Amaro Gonzalez C."/>
        </authorList>
    </citation>
    <scope>NUCLEOTIDE SEQUENCE</scope>
</reference>
<reference evidence="1" key="2">
    <citation type="journal article" date="2015" name="Fish Shellfish Immunol.">
        <title>Early steps in the European eel (Anguilla anguilla)-Vibrio vulnificus interaction in the gills: Role of the RtxA13 toxin.</title>
        <authorList>
            <person name="Callol A."/>
            <person name="Pajuelo D."/>
            <person name="Ebbesson L."/>
            <person name="Teles M."/>
            <person name="MacKenzie S."/>
            <person name="Amaro C."/>
        </authorList>
    </citation>
    <scope>NUCLEOTIDE SEQUENCE</scope>
</reference>
<dbReference type="EMBL" id="GBXM01020346">
    <property type="protein sequence ID" value="JAH88231.1"/>
    <property type="molecule type" value="Transcribed_RNA"/>
</dbReference>
<evidence type="ECO:0000313" key="1">
    <source>
        <dbReference type="EMBL" id="JAH88231.1"/>
    </source>
</evidence>
<name>A0A0E9WD61_ANGAN</name>
<dbReference type="AlphaFoldDB" id="A0A0E9WD61"/>